<dbReference type="PROSITE" id="PS51257">
    <property type="entry name" value="PROKAR_LIPOPROTEIN"/>
    <property type="match status" value="1"/>
</dbReference>
<reference evidence="1 2" key="1">
    <citation type="submission" date="2015-03" db="EMBL/GenBank/DDBJ databases">
        <authorList>
            <consortium name="Pathogen Informatics"/>
            <person name="Murphy D."/>
        </authorList>
    </citation>
    <scope>NUCLEOTIDE SEQUENCE [LARGE SCALE GENOMIC DNA]</scope>
    <source>
        <strain evidence="1 2">FE82747</strain>
    </source>
</reference>
<dbReference type="InterPro" id="IPR036937">
    <property type="entry name" value="Adhesion_dom_fimbrial_sf"/>
</dbReference>
<dbReference type="EMBL" id="CQBM01000005">
    <property type="protein sequence ID" value="CNI19648.1"/>
    <property type="molecule type" value="Genomic_DNA"/>
</dbReference>
<proteinExistence type="predicted"/>
<dbReference type="AlphaFoldDB" id="A0AA36PJW0"/>
<sequence>MKRIMILITLQLISFSGGCSLYPVLSDIRLNYITGSYFEIHFTQSLVDIGPAGDVPIPFSQYDQYMGLGAVWGDDSVYTFYQEKNPALVKRGDTYSSAALRAYYGGHSAVTRRSTLFSGGRVKYCVGYAATSPNVGNGWINATHYPSGMCITLPPAGEWCKMTTPALVLDHGRLSVKETEGHSVSDKLNIKCTTGSTVTLRLINNEKYIRLSNTARANIFVDGHSIGGNFYLKAGDNSLTISDQLTGITEPGELNGMAVLVIEPL</sequence>
<dbReference type="Proteomes" id="UP000040841">
    <property type="component" value="Unassembled WGS sequence"/>
</dbReference>
<dbReference type="RefSeq" id="WP_049678754.1">
    <property type="nucleotide sequence ID" value="NZ_CABMMJ010000005.1"/>
</dbReference>
<protein>
    <recommendedName>
        <fullName evidence="3">Lipoprotein</fullName>
    </recommendedName>
</protein>
<evidence type="ECO:0008006" key="3">
    <source>
        <dbReference type="Google" id="ProtNLM"/>
    </source>
</evidence>
<organism evidence="1 2">
    <name type="scientific">Yersinia mollaretii</name>
    <dbReference type="NCBI Taxonomy" id="33060"/>
    <lineage>
        <taxon>Bacteria</taxon>
        <taxon>Pseudomonadati</taxon>
        <taxon>Pseudomonadota</taxon>
        <taxon>Gammaproteobacteria</taxon>
        <taxon>Enterobacterales</taxon>
        <taxon>Yersiniaceae</taxon>
        <taxon>Yersinia</taxon>
    </lineage>
</organism>
<comment type="caution">
    <text evidence="1">The sequence shown here is derived from an EMBL/GenBank/DDBJ whole genome shotgun (WGS) entry which is preliminary data.</text>
</comment>
<dbReference type="GO" id="GO:0009289">
    <property type="term" value="C:pilus"/>
    <property type="evidence" value="ECO:0007669"/>
    <property type="project" value="InterPro"/>
</dbReference>
<dbReference type="GO" id="GO:0007155">
    <property type="term" value="P:cell adhesion"/>
    <property type="evidence" value="ECO:0007669"/>
    <property type="project" value="InterPro"/>
</dbReference>
<evidence type="ECO:0000313" key="2">
    <source>
        <dbReference type="Proteomes" id="UP000040841"/>
    </source>
</evidence>
<gene>
    <name evidence="1" type="ORF">ERS008502_02548</name>
</gene>
<name>A0AA36PJW0_YERMO</name>
<evidence type="ECO:0000313" key="1">
    <source>
        <dbReference type="EMBL" id="CNI19648.1"/>
    </source>
</evidence>
<dbReference type="Gene3D" id="2.60.40.1090">
    <property type="entry name" value="Fimbrial-type adhesion domain"/>
    <property type="match status" value="1"/>
</dbReference>
<accession>A0AA36PJW0</accession>